<proteinExistence type="predicted"/>
<protein>
    <submittedName>
        <fullName evidence="3">Large proline-rich protein BAG6</fullName>
    </submittedName>
</protein>
<evidence type="ECO:0000313" key="3">
    <source>
        <dbReference type="EMBL" id="EPQ18670.1"/>
    </source>
</evidence>
<dbReference type="PANTHER" id="PTHR15204:SF0">
    <property type="entry name" value="LARGE PROLINE-RICH PROTEIN BAG6"/>
    <property type="match status" value="1"/>
</dbReference>
<organism evidence="3 4">
    <name type="scientific">Myotis brandtii</name>
    <name type="common">Brandt's bat</name>
    <dbReference type="NCBI Taxonomy" id="109478"/>
    <lineage>
        <taxon>Eukaryota</taxon>
        <taxon>Metazoa</taxon>
        <taxon>Chordata</taxon>
        <taxon>Craniata</taxon>
        <taxon>Vertebrata</taxon>
        <taxon>Euteleostomi</taxon>
        <taxon>Mammalia</taxon>
        <taxon>Eutheria</taxon>
        <taxon>Laurasiatheria</taxon>
        <taxon>Chiroptera</taxon>
        <taxon>Yangochiroptera</taxon>
        <taxon>Vespertilionidae</taxon>
        <taxon>Myotis</taxon>
    </lineage>
</organism>
<dbReference type="Pfam" id="PF20960">
    <property type="entry name" value="Bag6_BAGS"/>
    <property type="match status" value="1"/>
</dbReference>
<accession>S7NPJ4</accession>
<evidence type="ECO:0000313" key="4">
    <source>
        <dbReference type="Proteomes" id="UP000052978"/>
    </source>
</evidence>
<name>S7NPJ4_MYOBR</name>
<dbReference type="GO" id="GO:0036503">
    <property type="term" value="P:ERAD pathway"/>
    <property type="evidence" value="ECO:0007669"/>
    <property type="project" value="TreeGrafter"/>
</dbReference>
<dbReference type="InterPro" id="IPR048926">
    <property type="entry name" value="Bag6_BAGS"/>
</dbReference>
<evidence type="ECO:0000256" key="1">
    <source>
        <dbReference type="SAM" id="MobiDB-lite"/>
    </source>
</evidence>
<reference evidence="3 4" key="1">
    <citation type="journal article" date="2013" name="Nat. Commun.">
        <title>Genome analysis reveals insights into physiology and longevity of the Brandt's bat Myotis brandtii.</title>
        <authorList>
            <person name="Seim I."/>
            <person name="Fang X."/>
            <person name="Xiong Z."/>
            <person name="Lobanov A.V."/>
            <person name="Huang Z."/>
            <person name="Ma S."/>
            <person name="Feng Y."/>
            <person name="Turanov A.A."/>
            <person name="Zhu Y."/>
            <person name="Lenz T.L."/>
            <person name="Gerashchenko M.V."/>
            <person name="Fan D."/>
            <person name="Hee Yim S."/>
            <person name="Yao X."/>
            <person name="Jordan D."/>
            <person name="Xiong Y."/>
            <person name="Ma Y."/>
            <person name="Lyapunov A.N."/>
            <person name="Chen G."/>
            <person name="Kulakova O.I."/>
            <person name="Sun Y."/>
            <person name="Lee S.G."/>
            <person name="Bronson R.T."/>
            <person name="Moskalev A.A."/>
            <person name="Sunyaev S.R."/>
            <person name="Zhang G."/>
            <person name="Krogh A."/>
            <person name="Wang J."/>
            <person name="Gladyshev V.N."/>
        </authorList>
    </citation>
    <scope>NUCLEOTIDE SEQUENCE [LARGE SCALE GENOMIC DNA]</scope>
</reference>
<gene>
    <name evidence="3" type="ORF">D623_10034716</name>
</gene>
<dbReference type="GO" id="GO:0031593">
    <property type="term" value="F:polyubiquitin modification-dependent protein binding"/>
    <property type="evidence" value="ECO:0007669"/>
    <property type="project" value="TreeGrafter"/>
</dbReference>
<dbReference type="AlphaFoldDB" id="S7NPJ4"/>
<dbReference type="Proteomes" id="UP000052978">
    <property type="component" value="Unassembled WGS sequence"/>
</dbReference>
<evidence type="ECO:0000259" key="2">
    <source>
        <dbReference type="Pfam" id="PF20960"/>
    </source>
</evidence>
<keyword evidence="4" id="KW-1185">Reference proteome</keyword>
<sequence length="189" mass="20062">MWSDWEWCQQRVRAGPALSVGASGGCCSDCPSGAGGGGEALRGDRGQQPLLAPADSAERSGLVPAAGASSIPALTAGYECQDIQSQRKVKPQPPLSDAYLSGMPAKRCKTMQGEGPQLLLSEAVSRAAKAAGARPLTSPESLSRDLEAPEVQESYRQQLRADIQKRLQEDPNYSPQRFPSAHRAFAEDP</sequence>
<dbReference type="GO" id="GO:0071818">
    <property type="term" value="C:BAT3 complex"/>
    <property type="evidence" value="ECO:0007669"/>
    <property type="project" value="TreeGrafter"/>
</dbReference>
<feature type="region of interest" description="Disordered" evidence="1">
    <location>
        <begin position="125"/>
        <end position="189"/>
    </location>
</feature>
<dbReference type="EMBL" id="KE164550">
    <property type="protein sequence ID" value="EPQ18670.1"/>
    <property type="molecule type" value="Genomic_DNA"/>
</dbReference>
<feature type="region of interest" description="Disordered" evidence="1">
    <location>
        <begin position="84"/>
        <end position="104"/>
    </location>
</feature>
<dbReference type="GO" id="GO:0051787">
    <property type="term" value="F:misfolded protein binding"/>
    <property type="evidence" value="ECO:0007669"/>
    <property type="project" value="TreeGrafter"/>
</dbReference>
<feature type="domain" description="Bag6 BAG-similar" evidence="2">
    <location>
        <begin position="116"/>
        <end position="168"/>
    </location>
</feature>
<dbReference type="PANTHER" id="PTHR15204">
    <property type="entry name" value="LARGE PROLINE-RICH PROTEIN BAG6"/>
    <property type="match status" value="1"/>
</dbReference>